<accession>W7M190</accession>
<name>W7M190_GIBM7</name>
<gene>
    <name evidence="2" type="ORF">FVEG_05702</name>
</gene>
<dbReference type="RefSeq" id="XP_018750897.1">
    <property type="nucleotide sequence ID" value="XM_018893945.1"/>
</dbReference>
<dbReference type="KEGG" id="fvr:FVEG_05702"/>
<dbReference type="Proteomes" id="UP000009096">
    <property type="component" value="Chromosome 3"/>
</dbReference>
<feature type="compositionally biased region" description="Pro residues" evidence="1">
    <location>
        <begin position="103"/>
        <end position="114"/>
    </location>
</feature>
<organism evidence="2 3">
    <name type="scientific">Gibberella moniliformis (strain M3125 / FGSC 7600)</name>
    <name type="common">Maize ear and stalk rot fungus</name>
    <name type="synonym">Fusarium verticillioides</name>
    <dbReference type="NCBI Taxonomy" id="334819"/>
    <lineage>
        <taxon>Eukaryota</taxon>
        <taxon>Fungi</taxon>
        <taxon>Dikarya</taxon>
        <taxon>Ascomycota</taxon>
        <taxon>Pezizomycotina</taxon>
        <taxon>Sordariomycetes</taxon>
        <taxon>Hypocreomycetidae</taxon>
        <taxon>Hypocreales</taxon>
        <taxon>Nectriaceae</taxon>
        <taxon>Fusarium</taxon>
        <taxon>Fusarium fujikuroi species complex</taxon>
    </lineage>
</organism>
<protein>
    <submittedName>
        <fullName evidence="2">Uncharacterized protein</fullName>
    </submittedName>
</protein>
<sequence length="183" mass="21587">MDDQVLNLDHNTQTDRHGVRPGPIHRHSRVHGNSSKFFRIRLWLWWYAQRHYYRCRRWSRSRLDIDHLAFFLWRRRRKSANQKQQPSQFYAANSEAPATARKPSPPFVSSPPTPAGERDTWASSPSRSDYSQPPSYLSPMPELGNTQFAYEMHTSPQRPPQELYHPQYTSGLGLPEMRDQRRG</sequence>
<evidence type="ECO:0000256" key="1">
    <source>
        <dbReference type="SAM" id="MobiDB-lite"/>
    </source>
</evidence>
<dbReference type="VEuPathDB" id="FungiDB:FVEG_05702"/>
<dbReference type="OrthoDB" id="5105085at2759"/>
<dbReference type="EMBL" id="DS022247">
    <property type="protein sequence ID" value="EWG44706.1"/>
    <property type="molecule type" value="Genomic_DNA"/>
</dbReference>
<dbReference type="GeneID" id="30063676"/>
<feature type="compositionally biased region" description="Polar residues" evidence="1">
    <location>
        <begin position="121"/>
        <end position="135"/>
    </location>
</feature>
<reference evidence="2 3" key="1">
    <citation type="journal article" date="2010" name="Nature">
        <title>Comparative genomics reveals mobile pathogenicity chromosomes in Fusarium.</title>
        <authorList>
            <person name="Ma L.J."/>
            <person name="van der Does H.C."/>
            <person name="Borkovich K.A."/>
            <person name="Coleman J.J."/>
            <person name="Daboussi M.J."/>
            <person name="Di Pietro A."/>
            <person name="Dufresne M."/>
            <person name="Freitag M."/>
            <person name="Grabherr M."/>
            <person name="Henrissat B."/>
            <person name="Houterman P.M."/>
            <person name="Kang S."/>
            <person name="Shim W.B."/>
            <person name="Woloshuk C."/>
            <person name="Xie X."/>
            <person name="Xu J.R."/>
            <person name="Antoniw J."/>
            <person name="Baker S.E."/>
            <person name="Bluhm B.H."/>
            <person name="Breakspear A."/>
            <person name="Brown D.W."/>
            <person name="Butchko R.A."/>
            <person name="Chapman S."/>
            <person name="Coulson R."/>
            <person name="Coutinho P.M."/>
            <person name="Danchin E.G."/>
            <person name="Diener A."/>
            <person name="Gale L.R."/>
            <person name="Gardiner D.M."/>
            <person name="Goff S."/>
            <person name="Hammond-Kosack K.E."/>
            <person name="Hilburn K."/>
            <person name="Hua-Van A."/>
            <person name="Jonkers W."/>
            <person name="Kazan K."/>
            <person name="Kodira C.D."/>
            <person name="Koehrsen M."/>
            <person name="Kumar L."/>
            <person name="Lee Y.H."/>
            <person name="Li L."/>
            <person name="Manners J.M."/>
            <person name="Miranda-Saavedra D."/>
            <person name="Mukherjee M."/>
            <person name="Park G."/>
            <person name="Park J."/>
            <person name="Park S.Y."/>
            <person name="Proctor R.H."/>
            <person name="Regev A."/>
            <person name="Ruiz-Roldan M.C."/>
            <person name="Sain D."/>
            <person name="Sakthikumar S."/>
            <person name="Sykes S."/>
            <person name="Schwartz D.C."/>
            <person name="Turgeon B.G."/>
            <person name="Wapinski I."/>
            <person name="Yoder O."/>
            <person name="Young S."/>
            <person name="Zeng Q."/>
            <person name="Zhou S."/>
            <person name="Galagan J."/>
            <person name="Cuomo C.A."/>
            <person name="Kistler H.C."/>
            <person name="Rep M."/>
        </authorList>
    </citation>
    <scope>NUCLEOTIDE SEQUENCE [LARGE SCALE GENOMIC DNA]</scope>
    <source>
        <strain evidence="3">M3125 / FGSC 7600</strain>
    </source>
</reference>
<feature type="region of interest" description="Disordered" evidence="1">
    <location>
        <begin position="82"/>
        <end position="183"/>
    </location>
</feature>
<feature type="region of interest" description="Disordered" evidence="1">
    <location>
        <begin position="1"/>
        <end position="30"/>
    </location>
</feature>
<evidence type="ECO:0000313" key="2">
    <source>
        <dbReference type="EMBL" id="EWG44706.1"/>
    </source>
</evidence>
<dbReference type="STRING" id="334819.W7M190"/>
<dbReference type="AlphaFoldDB" id="W7M190"/>
<proteinExistence type="predicted"/>
<keyword evidence="3" id="KW-1185">Reference proteome</keyword>
<evidence type="ECO:0000313" key="3">
    <source>
        <dbReference type="Proteomes" id="UP000009096"/>
    </source>
</evidence>
<feature type="compositionally biased region" description="Polar residues" evidence="1">
    <location>
        <begin position="82"/>
        <end position="91"/>
    </location>
</feature>